<keyword evidence="3" id="KW-1185">Reference proteome</keyword>
<dbReference type="Proteomes" id="UP000038040">
    <property type="component" value="Unplaced"/>
</dbReference>
<dbReference type="AlphaFoldDB" id="A0A0N4UF99"/>
<dbReference type="Proteomes" id="UP000274756">
    <property type="component" value="Unassembled WGS sequence"/>
</dbReference>
<evidence type="ECO:0000313" key="4">
    <source>
        <dbReference type="WBParaSite" id="DME_0000609801-mRNA-1"/>
    </source>
</evidence>
<protein>
    <submittedName>
        <fullName evidence="4">Peroxidase</fullName>
    </submittedName>
</protein>
<dbReference type="EMBL" id="UYYG01000012">
    <property type="protein sequence ID" value="VDN51064.1"/>
    <property type="molecule type" value="Genomic_DNA"/>
</dbReference>
<reference evidence="1 3" key="2">
    <citation type="submission" date="2018-11" db="EMBL/GenBank/DDBJ databases">
        <authorList>
            <consortium name="Pathogen Informatics"/>
        </authorList>
    </citation>
    <scope>NUCLEOTIDE SEQUENCE [LARGE SCALE GENOMIC DNA]</scope>
</reference>
<proteinExistence type="predicted"/>
<name>A0A0N4UF99_DRAME</name>
<evidence type="ECO:0000313" key="2">
    <source>
        <dbReference type="Proteomes" id="UP000038040"/>
    </source>
</evidence>
<organism evidence="2 4">
    <name type="scientific">Dracunculus medinensis</name>
    <name type="common">Guinea worm</name>
    <dbReference type="NCBI Taxonomy" id="318479"/>
    <lineage>
        <taxon>Eukaryota</taxon>
        <taxon>Metazoa</taxon>
        <taxon>Ecdysozoa</taxon>
        <taxon>Nematoda</taxon>
        <taxon>Chromadorea</taxon>
        <taxon>Rhabditida</taxon>
        <taxon>Spirurina</taxon>
        <taxon>Dracunculoidea</taxon>
        <taxon>Dracunculidae</taxon>
        <taxon>Dracunculus</taxon>
    </lineage>
</organism>
<sequence length="68" mass="7955">MIERIGGTDLPEMDTSLASTSMITNEMNYNEILDRFTRNEIAYDDFMQLTGSFFFYTIQSHIFPNFIV</sequence>
<evidence type="ECO:0000313" key="3">
    <source>
        <dbReference type="Proteomes" id="UP000274756"/>
    </source>
</evidence>
<accession>A0A0N4UF99</accession>
<evidence type="ECO:0000313" key="1">
    <source>
        <dbReference type="EMBL" id="VDN51064.1"/>
    </source>
</evidence>
<reference evidence="4" key="1">
    <citation type="submission" date="2017-02" db="UniProtKB">
        <authorList>
            <consortium name="WormBaseParasite"/>
        </authorList>
    </citation>
    <scope>IDENTIFICATION</scope>
</reference>
<gene>
    <name evidence="1" type="ORF">DME_LOCUS1037</name>
</gene>
<dbReference type="WBParaSite" id="DME_0000609801-mRNA-1">
    <property type="protein sequence ID" value="DME_0000609801-mRNA-1"/>
    <property type="gene ID" value="DME_0000609801"/>
</dbReference>